<organism evidence="2 3">
    <name type="scientific">Trichogramma brassicae</name>
    <dbReference type="NCBI Taxonomy" id="86971"/>
    <lineage>
        <taxon>Eukaryota</taxon>
        <taxon>Metazoa</taxon>
        <taxon>Ecdysozoa</taxon>
        <taxon>Arthropoda</taxon>
        <taxon>Hexapoda</taxon>
        <taxon>Insecta</taxon>
        <taxon>Pterygota</taxon>
        <taxon>Neoptera</taxon>
        <taxon>Endopterygota</taxon>
        <taxon>Hymenoptera</taxon>
        <taxon>Apocrita</taxon>
        <taxon>Proctotrupomorpha</taxon>
        <taxon>Chalcidoidea</taxon>
        <taxon>Trichogrammatidae</taxon>
        <taxon>Trichogramma</taxon>
    </lineage>
</organism>
<evidence type="ECO:0008006" key="4">
    <source>
        <dbReference type="Google" id="ProtNLM"/>
    </source>
</evidence>
<proteinExistence type="predicted"/>
<dbReference type="EMBL" id="CADCXV010000358">
    <property type="protein sequence ID" value="CAB0029841.1"/>
    <property type="molecule type" value="Genomic_DNA"/>
</dbReference>
<dbReference type="PANTHER" id="PTHR35450">
    <property type="entry name" value="REVERSE TRANSCRIPTASE DOMAIN-CONTAINING PROTEIN"/>
    <property type="match status" value="1"/>
</dbReference>
<reference evidence="2 3" key="1">
    <citation type="submission" date="2020-02" db="EMBL/GenBank/DDBJ databases">
        <authorList>
            <person name="Ferguson B K."/>
        </authorList>
    </citation>
    <scope>NUCLEOTIDE SEQUENCE [LARGE SCALE GENOMIC DNA]</scope>
</reference>
<sequence length="531" mass="59697">MSQSQKEFLPYEGCFEHNFVQREILRDAKTRRKKVVVAWLDLSNAFGSVPHESIHEALNRHGVPLPIRNFVKSSYEGVSTSVKTAGAITDPVRILSGVRSVASRAVAEAQGRCNIYSAAAGLLPTGITRFIHQARLDVLPLNAIKRWQSGGDKHCRKCGAHLETLLHVIQHCRSNFVAITKRHDGVLDRLVKALKIPGTVSVNQTVDCVDLKWAKLRPDLVIRDEVHKKIVIVDMAVPFENRGVALEEVKAEKFAKYQGLAACLERRGSRRALRIGAVSRPHWDRRHFSAARLKQRSPLPPLLPPSRAALYKTARRAAAGIRSGALALSTSPGPSGEVRHSYLESPRPKRRVLSRDPGSNTNHSDFQKYCLQERLRILGGATSPHTRRNSARFAGHEARDKRGREMSRQEGRRNDRRKRDINFTVFILGSTLSSERSGQTSACAQFGVRIQSHCLSLSGPTQRPAAREGARVARAYWRSSEALWHDATIFPSQKNIFNSPVQFLKREKNNEIFEYIIELNNTVFLNLQFIY</sequence>
<feature type="compositionally biased region" description="Basic and acidic residues" evidence="1">
    <location>
        <begin position="394"/>
        <end position="416"/>
    </location>
</feature>
<feature type="region of interest" description="Disordered" evidence="1">
    <location>
        <begin position="325"/>
        <end position="366"/>
    </location>
</feature>
<name>A0A6H5HW36_9HYME</name>
<protein>
    <recommendedName>
        <fullName evidence="4">Reverse transcriptase domain-containing protein</fullName>
    </recommendedName>
</protein>
<evidence type="ECO:0000256" key="1">
    <source>
        <dbReference type="SAM" id="MobiDB-lite"/>
    </source>
</evidence>
<feature type="region of interest" description="Disordered" evidence="1">
    <location>
        <begin position="380"/>
        <end position="416"/>
    </location>
</feature>
<dbReference type="AlphaFoldDB" id="A0A6H5HW36"/>
<dbReference type="Proteomes" id="UP000479190">
    <property type="component" value="Unassembled WGS sequence"/>
</dbReference>
<evidence type="ECO:0000313" key="3">
    <source>
        <dbReference type="Proteomes" id="UP000479190"/>
    </source>
</evidence>
<accession>A0A6H5HW36</accession>
<evidence type="ECO:0000313" key="2">
    <source>
        <dbReference type="EMBL" id="CAB0029841.1"/>
    </source>
</evidence>
<dbReference type="OrthoDB" id="7978815at2759"/>
<gene>
    <name evidence="2" type="ORF">TBRA_LOCUS1865</name>
</gene>
<dbReference type="PANTHER" id="PTHR35450:SF2">
    <property type="entry name" value="REVERSE TRANSCRIPTASE DOMAIN-CONTAINING PROTEIN"/>
    <property type="match status" value="1"/>
</dbReference>
<keyword evidence="3" id="KW-1185">Reference proteome</keyword>